<evidence type="ECO:0000256" key="3">
    <source>
        <dbReference type="ARBA" id="ARBA00022777"/>
    </source>
</evidence>
<dbReference type="GO" id="GO:0005829">
    <property type="term" value="C:cytosol"/>
    <property type="evidence" value="ECO:0007669"/>
    <property type="project" value="TreeGrafter"/>
</dbReference>
<name>A0A1C3RE28_9PROT</name>
<dbReference type="InterPro" id="IPR017508">
    <property type="entry name" value="HipA_N1"/>
</dbReference>
<dbReference type="InterPro" id="IPR012893">
    <property type="entry name" value="HipA-like_C"/>
</dbReference>
<organism evidence="6 7">
    <name type="scientific">Candidatus Terasakiella magnetica</name>
    <dbReference type="NCBI Taxonomy" id="1867952"/>
    <lineage>
        <taxon>Bacteria</taxon>
        <taxon>Pseudomonadati</taxon>
        <taxon>Pseudomonadota</taxon>
        <taxon>Alphaproteobacteria</taxon>
        <taxon>Rhodospirillales</taxon>
        <taxon>Terasakiellaceae</taxon>
        <taxon>Terasakiella</taxon>
    </lineage>
</organism>
<keyword evidence="3" id="KW-0418">Kinase</keyword>
<evidence type="ECO:0000259" key="4">
    <source>
        <dbReference type="Pfam" id="PF07804"/>
    </source>
</evidence>
<dbReference type="InterPro" id="IPR052028">
    <property type="entry name" value="HipA_Ser/Thr_kinase"/>
</dbReference>
<evidence type="ECO:0000259" key="5">
    <source>
        <dbReference type="Pfam" id="PF13657"/>
    </source>
</evidence>
<sequence>MSLATLNLWGATIGALSWDKKNKTCHFEFSDEFLEYGIELSPFLLPCKQKHYPHLPALLQEALPGPFAQQLLSCWQQQGQKARHTFNPIEQLSILGPRLMGALEVSSTFTSPLKKTAPLDIARLVDLAKELAEGPDDLPAFFNSASSIQSNLFDTALPTKGKSPKVTIAWNEETCEVRSGHGPSEDGYSYWLLKLDGVSERTTASHETNLIEYAYHQMAELAGIDTAASEILEEGERCHFALKRIDRTDTGQKLHMQSHLALKGSAHSQSYEQVAQTIRELGLGMDEIEELLRRAAFNILSANTNDHPCHLMFTMNRKAQWSLAPAINLTFNSNGLAHQMTLNGKSAQFTREDFTAFEKHVSMRRGRAGQIVDEVLQAIKSWPEIASHEDISPATIEHIATQHWEI</sequence>
<protein>
    <submittedName>
        <fullName evidence="6">Putative HipA domain protein</fullName>
    </submittedName>
</protein>
<evidence type="ECO:0000313" key="6">
    <source>
        <dbReference type="EMBL" id="SCA55543.1"/>
    </source>
</evidence>
<dbReference type="EMBL" id="FLYE01000002">
    <property type="protein sequence ID" value="SCA55543.1"/>
    <property type="molecule type" value="Genomic_DNA"/>
</dbReference>
<evidence type="ECO:0000256" key="2">
    <source>
        <dbReference type="ARBA" id="ARBA00022679"/>
    </source>
</evidence>
<feature type="domain" description="HipA-like C-terminal" evidence="4">
    <location>
        <begin position="161"/>
        <end position="381"/>
    </location>
</feature>
<dbReference type="Proteomes" id="UP000231658">
    <property type="component" value="Unassembled WGS sequence"/>
</dbReference>
<dbReference type="Pfam" id="PF13657">
    <property type="entry name" value="Couple_hipA"/>
    <property type="match status" value="1"/>
</dbReference>
<feature type="domain" description="HipA N-terminal subdomain 1" evidence="5">
    <location>
        <begin position="8"/>
        <end position="105"/>
    </location>
</feature>
<dbReference type="Pfam" id="PF07804">
    <property type="entry name" value="HipA_C"/>
    <property type="match status" value="1"/>
</dbReference>
<comment type="similarity">
    <text evidence="1">Belongs to the HipA Ser/Thr kinase family.</text>
</comment>
<dbReference type="GO" id="GO:0004674">
    <property type="term" value="F:protein serine/threonine kinase activity"/>
    <property type="evidence" value="ECO:0007669"/>
    <property type="project" value="TreeGrafter"/>
</dbReference>
<keyword evidence="2" id="KW-0808">Transferase</keyword>
<evidence type="ECO:0000313" key="7">
    <source>
        <dbReference type="Proteomes" id="UP000231658"/>
    </source>
</evidence>
<dbReference type="AlphaFoldDB" id="A0A1C3RE28"/>
<proteinExistence type="inferred from homology"/>
<reference evidence="6 7" key="1">
    <citation type="submission" date="2016-07" db="EMBL/GenBank/DDBJ databases">
        <authorList>
            <person name="Lefevre C.T."/>
        </authorList>
    </citation>
    <scope>NUCLEOTIDE SEQUENCE [LARGE SCALE GENOMIC DNA]</scope>
    <source>
        <strain evidence="6">PR1</strain>
    </source>
</reference>
<evidence type="ECO:0000256" key="1">
    <source>
        <dbReference type="ARBA" id="ARBA00010164"/>
    </source>
</evidence>
<gene>
    <name evidence="6" type="ORF">MTBPR1_100184</name>
</gene>
<dbReference type="PANTHER" id="PTHR37419">
    <property type="entry name" value="SERINE/THREONINE-PROTEIN KINASE TOXIN HIPA"/>
    <property type="match status" value="1"/>
</dbReference>
<accession>A0A1C3RE28</accession>
<dbReference type="RefSeq" id="WP_069186249.1">
    <property type="nucleotide sequence ID" value="NZ_FLYE01000002.1"/>
</dbReference>
<dbReference type="STRING" id="1867952.MTBPR1_100184"/>
<dbReference type="PANTHER" id="PTHR37419:SF8">
    <property type="entry name" value="TOXIN YJJJ"/>
    <property type="match status" value="1"/>
</dbReference>
<keyword evidence="7" id="KW-1185">Reference proteome</keyword>